<evidence type="ECO:0000313" key="1">
    <source>
        <dbReference type="EMBL" id="GAA4895608.1"/>
    </source>
</evidence>
<evidence type="ECO:0008006" key="3">
    <source>
        <dbReference type="Google" id="ProtNLM"/>
    </source>
</evidence>
<name>A0ABP9F772_9PSEU</name>
<dbReference type="Proteomes" id="UP001500457">
    <property type="component" value="Unassembled WGS sequence"/>
</dbReference>
<protein>
    <recommendedName>
        <fullName evidence="3">N4 Gp49/Sf6 Gp66 family protein</fullName>
    </recommendedName>
</protein>
<evidence type="ECO:0000313" key="2">
    <source>
        <dbReference type="Proteomes" id="UP001500457"/>
    </source>
</evidence>
<dbReference type="EMBL" id="BAABHQ010000028">
    <property type="protein sequence ID" value="GAA4895608.1"/>
    <property type="molecule type" value="Genomic_DNA"/>
</dbReference>
<keyword evidence="2" id="KW-1185">Reference proteome</keyword>
<reference evidence="2" key="1">
    <citation type="journal article" date="2019" name="Int. J. Syst. Evol. Microbiol.">
        <title>The Global Catalogue of Microorganisms (GCM) 10K type strain sequencing project: providing services to taxonomists for standard genome sequencing and annotation.</title>
        <authorList>
            <consortium name="The Broad Institute Genomics Platform"/>
            <consortium name="The Broad Institute Genome Sequencing Center for Infectious Disease"/>
            <person name="Wu L."/>
            <person name="Ma J."/>
        </authorList>
    </citation>
    <scope>NUCLEOTIDE SEQUENCE [LARGE SCALE GENOMIC DNA]</scope>
    <source>
        <strain evidence="2">JCM 17983</strain>
    </source>
</reference>
<organism evidence="1 2">
    <name type="scientific">Actinomycetospora straminea</name>
    <dbReference type="NCBI Taxonomy" id="663607"/>
    <lineage>
        <taxon>Bacteria</taxon>
        <taxon>Bacillati</taxon>
        <taxon>Actinomycetota</taxon>
        <taxon>Actinomycetes</taxon>
        <taxon>Pseudonocardiales</taxon>
        <taxon>Pseudonocardiaceae</taxon>
        <taxon>Actinomycetospora</taxon>
    </lineage>
</organism>
<dbReference type="InterPro" id="IPR025915">
    <property type="entry name" value="Phage_gp49_66"/>
</dbReference>
<dbReference type="Pfam" id="PF13876">
    <property type="entry name" value="Phage_gp49_66"/>
    <property type="match status" value="1"/>
</dbReference>
<proteinExistence type="predicted"/>
<comment type="caution">
    <text evidence="1">The sequence shown here is derived from an EMBL/GenBank/DDBJ whole genome shotgun (WGS) entry which is preliminary data.</text>
</comment>
<accession>A0ABP9F772</accession>
<gene>
    <name evidence="1" type="ORF">GCM10023203_57430</name>
</gene>
<sequence>MPGELIEIPPDGCSQGHRFGPNRVLIGWASCHCEGVPRGSGGHRSYRCRVCDELVLTGPRAGGRRAAGDGARGQDVRARWDGAERLDQRGMGSLEETDQASAAVATAPRVTLDDLKAQIDRVDYLNPGRLVLGDSEHHGAHPLDLLTICIVTTRTGFTVVGKSAPASPENFNEELGQKLAYEDALRQLWPFEGYRLRVELAAQR</sequence>